<evidence type="ECO:0000313" key="1">
    <source>
        <dbReference type="EMBL" id="EYC09573.1"/>
    </source>
</evidence>
<dbReference type="AlphaFoldDB" id="A0A016U4R0"/>
<sequence>MQTLPNGSSCKPCQMGRHTNLGKWVAIQTLPNGLPKLTKCVFMQALIIASSFHFRTALEISTDVDQIQDVPRI</sequence>
<evidence type="ECO:0000313" key="2">
    <source>
        <dbReference type="Proteomes" id="UP000024635"/>
    </source>
</evidence>
<keyword evidence="2" id="KW-1185">Reference proteome</keyword>
<dbReference type="Proteomes" id="UP000024635">
    <property type="component" value="Unassembled WGS sequence"/>
</dbReference>
<proteinExistence type="predicted"/>
<protein>
    <submittedName>
        <fullName evidence="1">Uncharacterized protein</fullName>
    </submittedName>
</protein>
<name>A0A016U4R0_9BILA</name>
<gene>
    <name evidence="1" type="primary">Acey_s0060.g3187</name>
    <name evidence="1" type="ORF">Y032_0060g3187</name>
</gene>
<reference evidence="2" key="1">
    <citation type="journal article" date="2015" name="Nat. Genet.">
        <title>The genome and transcriptome of the zoonotic hookworm Ancylostoma ceylanicum identify infection-specific gene families.</title>
        <authorList>
            <person name="Schwarz E.M."/>
            <person name="Hu Y."/>
            <person name="Antoshechkin I."/>
            <person name="Miller M.M."/>
            <person name="Sternberg P.W."/>
            <person name="Aroian R.V."/>
        </authorList>
    </citation>
    <scope>NUCLEOTIDE SEQUENCE</scope>
    <source>
        <strain evidence="2">HY135</strain>
    </source>
</reference>
<dbReference type="EMBL" id="JARK01001396">
    <property type="protein sequence ID" value="EYC09573.1"/>
    <property type="molecule type" value="Genomic_DNA"/>
</dbReference>
<organism evidence="1 2">
    <name type="scientific">Ancylostoma ceylanicum</name>
    <dbReference type="NCBI Taxonomy" id="53326"/>
    <lineage>
        <taxon>Eukaryota</taxon>
        <taxon>Metazoa</taxon>
        <taxon>Ecdysozoa</taxon>
        <taxon>Nematoda</taxon>
        <taxon>Chromadorea</taxon>
        <taxon>Rhabditida</taxon>
        <taxon>Rhabditina</taxon>
        <taxon>Rhabditomorpha</taxon>
        <taxon>Strongyloidea</taxon>
        <taxon>Ancylostomatidae</taxon>
        <taxon>Ancylostomatinae</taxon>
        <taxon>Ancylostoma</taxon>
    </lineage>
</organism>
<comment type="caution">
    <text evidence="1">The sequence shown here is derived from an EMBL/GenBank/DDBJ whole genome shotgun (WGS) entry which is preliminary data.</text>
</comment>
<accession>A0A016U4R0</accession>